<organism evidence="3 4">
    <name type="scientific">Rhizoctonia solani</name>
    <dbReference type="NCBI Taxonomy" id="456999"/>
    <lineage>
        <taxon>Eukaryota</taxon>
        <taxon>Fungi</taxon>
        <taxon>Dikarya</taxon>
        <taxon>Basidiomycota</taxon>
        <taxon>Agaricomycotina</taxon>
        <taxon>Agaricomycetes</taxon>
        <taxon>Cantharellales</taxon>
        <taxon>Ceratobasidiaceae</taxon>
        <taxon>Rhizoctonia</taxon>
    </lineage>
</organism>
<feature type="disulfide bond" evidence="1">
    <location>
        <begin position="92"/>
        <end position="98"/>
    </location>
</feature>
<protein>
    <recommendedName>
        <fullName evidence="5">Thaumatin-like protein</fullName>
    </recommendedName>
</protein>
<dbReference type="PIRSF" id="PIRSF002703">
    <property type="entry name" value="Thaumatin"/>
    <property type="match status" value="1"/>
</dbReference>
<dbReference type="SUPFAM" id="SSF49870">
    <property type="entry name" value="Osmotin, thaumatin-like protein"/>
    <property type="match status" value="1"/>
</dbReference>
<feature type="disulfide bond" evidence="1">
    <location>
        <begin position="145"/>
        <end position="239"/>
    </location>
</feature>
<keyword evidence="1" id="KW-1015">Disulfide bond</keyword>
<proteinExistence type="predicted"/>
<feature type="disulfide bond" evidence="1">
    <location>
        <begin position="179"/>
        <end position="193"/>
    </location>
</feature>
<feature type="disulfide bond" evidence="1">
    <location>
        <begin position="24"/>
        <end position="252"/>
    </location>
</feature>
<feature type="disulfide bond" evidence="1">
    <location>
        <begin position="158"/>
        <end position="175"/>
    </location>
</feature>
<feature type="disulfide bond" evidence="1">
    <location>
        <begin position="194"/>
        <end position="204"/>
    </location>
</feature>
<dbReference type="Pfam" id="PF00314">
    <property type="entry name" value="Thaumatin"/>
    <property type="match status" value="1"/>
</dbReference>
<dbReference type="Proteomes" id="UP000663853">
    <property type="component" value="Unassembled WGS sequence"/>
</dbReference>
<dbReference type="PRINTS" id="PR00347">
    <property type="entry name" value="THAUMATIN"/>
</dbReference>
<reference evidence="3" key="1">
    <citation type="submission" date="2021-01" db="EMBL/GenBank/DDBJ databases">
        <authorList>
            <person name="Kaushik A."/>
        </authorList>
    </citation>
    <scope>NUCLEOTIDE SEQUENCE</scope>
    <source>
        <strain evidence="3">AG6-10EEA</strain>
    </source>
</reference>
<sequence>MKSSLLLAFVGSALGRTFTVYNKCSYTVWPAIFTDLNVGTSVPAIATGWEALSGSNRTFTVPDDWKAGRIWGRTECAFSSKTEVDTCLTGGCNGGLECDSKTGTGAAPVSIAEWTLGTGSNPDYYDVSLVNGFNLAIQISTNVGCSIADCPVDLNPSCPNALKGPSNANGTAAGCKSACVANLDGNPANSPNCCTGSYNTPATCPPSGVQYYSYFKNRCPRSFAYPYDDSNGGPVLQGCASSKKADYILTFCP</sequence>
<evidence type="ECO:0000256" key="2">
    <source>
        <dbReference type="SAM" id="SignalP"/>
    </source>
</evidence>
<evidence type="ECO:0008006" key="5">
    <source>
        <dbReference type="Google" id="ProtNLM"/>
    </source>
</evidence>
<dbReference type="PANTHER" id="PTHR31048">
    <property type="entry name" value="OS03G0233200 PROTEIN"/>
    <property type="match status" value="1"/>
</dbReference>
<feature type="chain" id="PRO_5034416103" description="Thaumatin-like protein" evidence="2">
    <location>
        <begin position="16"/>
        <end position="253"/>
    </location>
</feature>
<dbReference type="SMART" id="SM00205">
    <property type="entry name" value="THN"/>
    <property type="match status" value="1"/>
</dbReference>
<dbReference type="PROSITE" id="PS51367">
    <property type="entry name" value="THAUMATIN_2"/>
    <property type="match status" value="1"/>
</dbReference>
<keyword evidence="2" id="KW-0732">Signal</keyword>
<comment type="caution">
    <text evidence="3">The sequence shown here is derived from an EMBL/GenBank/DDBJ whole genome shotgun (WGS) entry which is preliminary data.</text>
</comment>
<feature type="disulfide bond" evidence="1">
    <location>
        <begin position="150"/>
        <end position="219"/>
    </location>
</feature>
<evidence type="ECO:0000313" key="3">
    <source>
        <dbReference type="EMBL" id="CAE6433139.1"/>
    </source>
</evidence>
<feature type="signal peptide" evidence="2">
    <location>
        <begin position="1"/>
        <end position="15"/>
    </location>
</feature>
<evidence type="ECO:0000313" key="4">
    <source>
        <dbReference type="Proteomes" id="UP000663853"/>
    </source>
</evidence>
<feature type="disulfide bond" evidence="1">
    <location>
        <begin position="76"/>
        <end position="87"/>
    </location>
</feature>
<dbReference type="EMBL" id="CAJMXA010000499">
    <property type="protein sequence ID" value="CAE6433139.1"/>
    <property type="molecule type" value="Genomic_DNA"/>
</dbReference>
<gene>
    <name evidence="3" type="ORF">RDB_LOCUS26402</name>
</gene>
<dbReference type="InterPro" id="IPR001938">
    <property type="entry name" value="Thaumatin"/>
</dbReference>
<accession>A0A8H2XQR5</accession>
<dbReference type="Gene3D" id="2.60.110.10">
    <property type="entry name" value="Thaumatin"/>
    <property type="match status" value="1"/>
</dbReference>
<dbReference type="InterPro" id="IPR037176">
    <property type="entry name" value="Osmotin/thaumatin-like_sf"/>
</dbReference>
<dbReference type="AlphaFoldDB" id="A0A8H2XQR5"/>
<name>A0A8H2XQR5_9AGAM</name>
<evidence type="ECO:0000256" key="1">
    <source>
        <dbReference type="PIRSR" id="PIRSR002703-1"/>
    </source>
</evidence>